<reference evidence="2" key="1">
    <citation type="submission" date="2022-09" db="EMBL/GenBank/DDBJ databases">
        <title>Complete genome sequence of Vulcanisaeta souniana.</title>
        <authorList>
            <person name="Kato S."/>
            <person name="Itoh T."/>
            <person name="Ohkuma M."/>
        </authorList>
    </citation>
    <scope>NUCLEOTIDE SEQUENCE [LARGE SCALE GENOMIC DNA]</scope>
    <source>
        <strain evidence="2">JCM 11219</strain>
    </source>
</reference>
<dbReference type="EMBL" id="AP026830">
    <property type="protein sequence ID" value="BDR91867.1"/>
    <property type="molecule type" value="Genomic_DNA"/>
</dbReference>
<organism evidence="1 2">
    <name type="scientific">Vulcanisaeta souniana JCM 11219</name>
    <dbReference type="NCBI Taxonomy" id="1293586"/>
    <lineage>
        <taxon>Archaea</taxon>
        <taxon>Thermoproteota</taxon>
        <taxon>Thermoprotei</taxon>
        <taxon>Thermoproteales</taxon>
        <taxon>Thermoproteaceae</taxon>
        <taxon>Vulcanisaeta</taxon>
    </lineage>
</organism>
<protein>
    <submittedName>
        <fullName evidence="1">Uncharacterized protein</fullName>
    </submittedName>
</protein>
<dbReference type="RefSeq" id="WP_229709678.1">
    <property type="nucleotide sequence ID" value="NZ_AP026830.1"/>
</dbReference>
<sequence length="45" mass="5050">MNLRNSIHGGDRIITVYGIRRIDKTSLVNVSPNEAETPYVLIADH</sequence>
<accession>A0ABM8BLI9</accession>
<keyword evidence="2" id="KW-1185">Reference proteome</keyword>
<dbReference type="GeneID" id="76206509"/>
<evidence type="ECO:0000313" key="2">
    <source>
        <dbReference type="Proteomes" id="UP001060771"/>
    </source>
</evidence>
<evidence type="ECO:0000313" key="1">
    <source>
        <dbReference type="EMBL" id="BDR91867.1"/>
    </source>
</evidence>
<name>A0ABM8BLI9_9CREN</name>
<proteinExistence type="predicted"/>
<gene>
    <name evidence="1" type="ORF">Vsou_09600</name>
</gene>
<dbReference type="Proteomes" id="UP001060771">
    <property type="component" value="Chromosome"/>
</dbReference>